<feature type="transmembrane region" description="Helical" evidence="1">
    <location>
        <begin position="43"/>
        <end position="60"/>
    </location>
</feature>
<evidence type="ECO:0008006" key="4">
    <source>
        <dbReference type="Google" id="ProtNLM"/>
    </source>
</evidence>
<reference evidence="2" key="1">
    <citation type="submission" date="2019-03" db="EMBL/GenBank/DDBJ databases">
        <title>WGS assembly of Setaria viridis.</title>
        <authorList>
            <person name="Huang P."/>
            <person name="Jenkins J."/>
            <person name="Grimwood J."/>
            <person name="Barry K."/>
            <person name="Healey A."/>
            <person name="Mamidi S."/>
            <person name="Sreedasyam A."/>
            <person name="Shu S."/>
            <person name="Feldman M."/>
            <person name="Wu J."/>
            <person name="Yu Y."/>
            <person name="Chen C."/>
            <person name="Johnson J."/>
            <person name="Rokhsar D."/>
            <person name="Baxter I."/>
            <person name="Schmutz J."/>
            <person name="Brutnell T."/>
            <person name="Kellogg E."/>
        </authorList>
    </citation>
    <scope>NUCLEOTIDE SEQUENCE [LARGE SCALE GENOMIC DNA]</scope>
</reference>
<accession>A0A4U6USU0</accession>
<keyword evidence="1" id="KW-1133">Transmembrane helix</keyword>
<sequence length="108" mass="12735">MDLNSYACDLCILQKRETMNLIGVSVTTTRPVLQIFRLIKDKLVIPFFMKIIILMTWSIWTIRNNWMFNGIDPSVDLCKRKFKFEFSLLLHRARPALIPAMTDWVQSL</sequence>
<protein>
    <recommendedName>
        <fullName evidence="4">Reverse transcriptase zinc-binding domain-containing protein</fullName>
    </recommendedName>
</protein>
<evidence type="ECO:0000313" key="3">
    <source>
        <dbReference type="Proteomes" id="UP000298652"/>
    </source>
</evidence>
<organism evidence="2 3">
    <name type="scientific">Setaria viridis</name>
    <name type="common">Green bristlegrass</name>
    <name type="synonym">Setaria italica subsp. viridis</name>
    <dbReference type="NCBI Taxonomy" id="4556"/>
    <lineage>
        <taxon>Eukaryota</taxon>
        <taxon>Viridiplantae</taxon>
        <taxon>Streptophyta</taxon>
        <taxon>Embryophyta</taxon>
        <taxon>Tracheophyta</taxon>
        <taxon>Spermatophyta</taxon>
        <taxon>Magnoliopsida</taxon>
        <taxon>Liliopsida</taxon>
        <taxon>Poales</taxon>
        <taxon>Poaceae</taxon>
        <taxon>PACMAD clade</taxon>
        <taxon>Panicoideae</taxon>
        <taxon>Panicodae</taxon>
        <taxon>Paniceae</taxon>
        <taxon>Cenchrinae</taxon>
        <taxon>Setaria</taxon>
    </lineage>
</organism>
<keyword evidence="1" id="KW-0472">Membrane</keyword>
<evidence type="ECO:0000256" key="1">
    <source>
        <dbReference type="SAM" id="Phobius"/>
    </source>
</evidence>
<keyword evidence="1" id="KW-0812">Transmembrane</keyword>
<dbReference type="Gramene" id="TKW18802">
    <property type="protein sequence ID" value="TKW18802"/>
    <property type="gene ID" value="SEVIR_5G455600v2"/>
</dbReference>
<dbReference type="EMBL" id="CM016556">
    <property type="protein sequence ID" value="TKW18802.1"/>
    <property type="molecule type" value="Genomic_DNA"/>
</dbReference>
<dbReference type="AlphaFoldDB" id="A0A4U6USU0"/>
<keyword evidence="3" id="KW-1185">Reference proteome</keyword>
<proteinExistence type="predicted"/>
<evidence type="ECO:0000313" key="2">
    <source>
        <dbReference type="EMBL" id="TKW18802.1"/>
    </source>
</evidence>
<gene>
    <name evidence="2" type="ORF">SEVIR_5G455600v2</name>
</gene>
<dbReference type="Proteomes" id="UP000298652">
    <property type="component" value="Chromosome 5"/>
</dbReference>
<name>A0A4U6USU0_SETVI</name>